<dbReference type="STRING" id="1921510.BSL82_07865"/>
<dbReference type="InterPro" id="IPR037925">
    <property type="entry name" value="FlgE/F/G-like"/>
</dbReference>
<dbReference type="SUPFAM" id="SSF117143">
    <property type="entry name" value="Flagellar hook protein flgE"/>
    <property type="match status" value="1"/>
</dbReference>
<dbReference type="InterPro" id="IPR001444">
    <property type="entry name" value="Flag_bb_rod_N"/>
</dbReference>
<keyword evidence="9" id="KW-0969">Cilium</keyword>
<keyword evidence="9" id="KW-0966">Cell projection</keyword>
<evidence type="ECO:0000313" key="9">
    <source>
        <dbReference type="EMBL" id="API59234.1"/>
    </source>
</evidence>
<dbReference type="Pfam" id="PF00460">
    <property type="entry name" value="Flg_bb_rod"/>
    <property type="match status" value="1"/>
</dbReference>
<dbReference type="InterPro" id="IPR010930">
    <property type="entry name" value="Flg_bb/hook_C_dom"/>
</dbReference>
<sequence length="261" mass="27902">MTSALHTARSGLDAQDMRMRVISNNLANVNTTGFKRDRAEFETLMYQNYKQAGANSDQTNQYATGLNIGTGVKVVGTERINTQGAMQATDNPTDMAINGQGFFQVQKPDGSTAYTRDGSFSVSSEGRLVTNDGYPLQPDINIPEGAQSLTIGKDGTVTVMVPGDTQPSQIGQIELVNFLNPAGLQPLGDNLFAETAASGAPQAGTPGIDGLGEISQNMLETSNVNMVEELVNMIETQRAYEVNSKVISTVDGMMQYATQNM</sequence>
<feature type="domain" description="Flagellar basal body rod protein N-terminal" evidence="6">
    <location>
        <begin position="5"/>
        <end position="35"/>
    </location>
</feature>
<dbReference type="GO" id="GO:0009426">
    <property type="term" value="C:bacterial-type flagellum basal body, distal rod"/>
    <property type="evidence" value="ECO:0007669"/>
    <property type="project" value="UniProtKB-UniRule"/>
</dbReference>
<dbReference type="InterPro" id="IPR012836">
    <property type="entry name" value="FlgF"/>
</dbReference>
<dbReference type="InterPro" id="IPR019776">
    <property type="entry name" value="Flagellar_basal_body_rod_CS"/>
</dbReference>
<evidence type="ECO:0000259" key="6">
    <source>
        <dbReference type="Pfam" id="PF00460"/>
    </source>
</evidence>
<dbReference type="PANTHER" id="PTHR30435:SF19">
    <property type="entry name" value="FLAGELLAR BASAL-BODY ROD PROTEIN FLGG"/>
    <property type="match status" value="1"/>
</dbReference>
<dbReference type="GO" id="GO:0071978">
    <property type="term" value="P:bacterial-type flagellum-dependent swarming motility"/>
    <property type="evidence" value="ECO:0007669"/>
    <property type="project" value="TreeGrafter"/>
</dbReference>
<name>A0A1L3ZUA8_9SPHN</name>
<feature type="domain" description="Flagellar basal-body/hook protein C-terminal" evidence="7">
    <location>
        <begin position="216"/>
        <end position="259"/>
    </location>
</feature>
<accession>A0A1L3ZUA8</accession>
<feature type="domain" description="Flagellar hook protein FlgE/F/G-like D1" evidence="8">
    <location>
        <begin position="96"/>
        <end position="159"/>
    </location>
</feature>
<dbReference type="OrthoDB" id="9804559at2"/>
<dbReference type="EMBL" id="CP018221">
    <property type="protein sequence ID" value="API59234.1"/>
    <property type="molecule type" value="Genomic_DNA"/>
</dbReference>
<dbReference type="Pfam" id="PF06429">
    <property type="entry name" value="Flg_bbr_C"/>
    <property type="match status" value="1"/>
</dbReference>
<comment type="subunit">
    <text evidence="5">The basal body constitutes a major portion of the flagellar organelle and consists of five rings (E,L,P,S, and M) mounted on a central rod. The rod consists of about 26 subunits of FlgG in the distal portion, and FlgB, FlgC and FlgF are thought to build up the proximal portion of the rod with about 6 subunits each.</text>
</comment>
<dbReference type="RefSeq" id="WP_072596783.1">
    <property type="nucleotide sequence ID" value="NZ_CP018221.1"/>
</dbReference>
<dbReference type="AlphaFoldDB" id="A0A1L3ZUA8"/>
<evidence type="ECO:0000256" key="3">
    <source>
        <dbReference type="ARBA" id="ARBA00023143"/>
    </source>
</evidence>
<evidence type="ECO:0000256" key="2">
    <source>
        <dbReference type="ARBA" id="ARBA00009677"/>
    </source>
</evidence>
<dbReference type="PROSITE" id="PS00588">
    <property type="entry name" value="FLAGELLA_BB_ROD"/>
    <property type="match status" value="1"/>
</dbReference>
<evidence type="ECO:0000256" key="5">
    <source>
        <dbReference type="RuleBase" id="RU362116"/>
    </source>
</evidence>
<dbReference type="InterPro" id="IPR012834">
    <property type="entry name" value="FlgG_G_neg"/>
</dbReference>
<reference evidence="10" key="1">
    <citation type="submission" date="2016-11" db="EMBL/GenBank/DDBJ databases">
        <title>Complete Genome Sequence of alachlor-degrading Sphingomonas sp. strain JJ-A5.</title>
        <authorList>
            <person name="Lee H."/>
            <person name="Ka J.-O."/>
        </authorList>
    </citation>
    <scope>NUCLEOTIDE SEQUENCE [LARGE SCALE GENOMIC DNA]</scope>
    <source>
        <strain evidence="10">JJ-A5</strain>
    </source>
</reference>
<dbReference type="PANTHER" id="PTHR30435">
    <property type="entry name" value="FLAGELLAR PROTEIN"/>
    <property type="match status" value="1"/>
</dbReference>
<keyword evidence="10" id="KW-1185">Reference proteome</keyword>
<dbReference type="KEGG" id="sphj:BSL82_07865"/>
<dbReference type="NCBIfam" id="TIGR03506">
    <property type="entry name" value="FlgEFG_subfam"/>
    <property type="match status" value="2"/>
</dbReference>
<comment type="subcellular location">
    <subcellularLocation>
        <location evidence="1 5">Bacterial flagellum basal body</location>
    </subcellularLocation>
</comment>
<evidence type="ECO:0000259" key="7">
    <source>
        <dbReference type="Pfam" id="PF06429"/>
    </source>
</evidence>
<evidence type="ECO:0000313" key="10">
    <source>
        <dbReference type="Proteomes" id="UP000182063"/>
    </source>
</evidence>
<evidence type="ECO:0000256" key="1">
    <source>
        <dbReference type="ARBA" id="ARBA00004117"/>
    </source>
</evidence>
<dbReference type="NCBIfam" id="TIGR02488">
    <property type="entry name" value="flgG_G_neg"/>
    <property type="match status" value="1"/>
</dbReference>
<dbReference type="Proteomes" id="UP000182063">
    <property type="component" value="Chromosome"/>
</dbReference>
<protein>
    <recommendedName>
        <fullName evidence="5">Flagellar basal-body rod protein FlgF</fullName>
    </recommendedName>
    <alternativeName>
        <fullName evidence="5">Distal rod protein</fullName>
    </alternativeName>
    <alternativeName>
        <fullName evidence="5">Flagellar basal-body rod protein FlgG</fullName>
    </alternativeName>
</protein>
<dbReference type="NCBIfam" id="TIGR02490">
    <property type="entry name" value="flgF"/>
    <property type="match status" value="1"/>
</dbReference>
<dbReference type="Pfam" id="PF22692">
    <property type="entry name" value="LlgE_F_G_D1"/>
    <property type="match status" value="1"/>
</dbReference>
<dbReference type="InterPro" id="IPR020013">
    <property type="entry name" value="Flagellar_FlgE/F/G"/>
</dbReference>
<comment type="similarity">
    <text evidence="2 5">Belongs to the flagella basal body rod proteins family.</text>
</comment>
<organism evidence="9 10">
    <name type="scientific">Tardibacter chloracetimidivorans</name>
    <dbReference type="NCBI Taxonomy" id="1921510"/>
    <lineage>
        <taxon>Bacteria</taxon>
        <taxon>Pseudomonadati</taxon>
        <taxon>Pseudomonadota</taxon>
        <taxon>Alphaproteobacteria</taxon>
        <taxon>Sphingomonadales</taxon>
        <taxon>Sphingomonadaceae</taxon>
        <taxon>Tardibacter</taxon>
    </lineage>
</organism>
<dbReference type="InterPro" id="IPR053967">
    <property type="entry name" value="LlgE_F_G-like_D1"/>
</dbReference>
<gene>
    <name evidence="9" type="primary">flgG</name>
    <name evidence="9" type="ORF">BSL82_07865</name>
</gene>
<proteinExistence type="inferred from homology"/>
<keyword evidence="9" id="KW-0282">Flagellum</keyword>
<evidence type="ECO:0000259" key="8">
    <source>
        <dbReference type="Pfam" id="PF22692"/>
    </source>
</evidence>
<comment type="subunit">
    <text evidence="4 5">The basal body constitutes a major portion of the flagellar organelle and consists of four rings (L,P,S, and M) mounted on a central rod. The rod consists of about 26 subunits of FlgG in the distal portion, and FlgB, FlgC and FlgF are thought to build up the proximal portion of the rod with about 6 subunits each.</text>
</comment>
<keyword evidence="3 5" id="KW-0975">Bacterial flagellum</keyword>
<evidence type="ECO:0000256" key="4">
    <source>
        <dbReference type="ARBA" id="ARBA00025933"/>
    </source>
</evidence>